<keyword evidence="2" id="KW-1185">Reference proteome</keyword>
<protein>
    <submittedName>
        <fullName evidence="1">Mannan endo-1,4-beta-mannosidase 2</fullName>
    </submittedName>
</protein>
<sequence length="635" mass="71844">MALDHVIAEARQHGVRLLLSLVNNLQAYGGKTQYIKWAWEEGIGLSSSNDSFFFDPSIRHYFKNHVKLNFSHATFFDKEEHYYRTKYKDDPTIFAWELINEPDWIEEMSTYMKSIDKNHLVTVGLEGFYGPKSPKRLTVNPGEWAAELGSDFIRNSKISTIDFASVHIYPDHWFHDQELEEKLKYVSKWMVSHIEDGDKELKKPVTFKEFGLSNWNKGFKPSQRDQFYKIIYDIMYKSAKRKKSQADLLCSLIKHQLLSNLTLSIAVHTVLEALRKPSDTKVFAYGILALEQFLDRFGGSLLLCNHILQISHLHGTHVELIAFVEHTLARISSSHLISNGGSSCFTNPHSGSIPTTVEMVEMPDSLWRLVGPRSSQRWEATLFFPPCNNYTKVYSSVHKAHSTSGIFSKPILPPGNSSNVSLSDIPNPQKNATGVPASVLSSSSGFLHSSRAITSSMQHSSTTGFGSALNIETLVAAAKRRDTSIESSDKSEDESSSSGSSNGVNELSSVEEEIDGVTLQEAYAILCNRSYTLTKMNIKLSTKLCLSREGKDQVEKELMKVQAEVSVLFNKMDSLISKFSTCEMERNQLLLAHNELKRKNCALERELETCLKSKSFRQRLPYWNWSSKVLKLQVH</sequence>
<dbReference type="EMBL" id="CM045759">
    <property type="protein sequence ID" value="KAI8016876.1"/>
    <property type="molecule type" value="Genomic_DNA"/>
</dbReference>
<reference evidence="1 2" key="1">
    <citation type="journal article" date="2022" name="Plant J.">
        <title>Chromosome-level genome of Camellia lanceoleosa provides a valuable resource for understanding genome evolution and self-incompatibility.</title>
        <authorList>
            <person name="Gong W."/>
            <person name="Xiao S."/>
            <person name="Wang L."/>
            <person name="Liao Z."/>
            <person name="Chang Y."/>
            <person name="Mo W."/>
            <person name="Hu G."/>
            <person name="Li W."/>
            <person name="Zhao G."/>
            <person name="Zhu H."/>
            <person name="Hu X."/>
            <person name="Ji K."/>
            <person name="Xiang X."/>
            <person name="Song Q."/>
            <person name="Yuan D."/>
            <person name="Jin S."/>
            <person name="Zhang L."/>
        </authorList>
    </citation>
    <scope>NUCLEOTIDE SEQUENCE [LARGE SCALE GENOMIC DNA]</scope>
    <source>
        <strain evidence="1">SQ_2022a</strain>
    </source>
</reference>
<organism evidence="1 2">
    <name type="scientific">Camellia lanceoleosa</name>
    <dbReference type="NCBI Taxonomy" id="1840588"/>
    <lineage>
        <taxon>Eukaryota</taxon>
        <taxon>Viridiplantae</taxon>
        <taxon>Streptophyta</taxon>
        <taxon>Embryophyta</taxon>
        <taxon>Tracheophyta</taxon>
        <taxon>Spermatophyta</taxon>
        <taxon>Magnoliopsida</taxon>
        <taxon>eudicotyledons</taxon>
        <taxon>Gunneridae</taxon>
        <taxon>Pentapetalae</taxon>
        <taxon>asterids</taxon>
        <taxon>Ericales</taxon>
        <taxon>Theaceae</taxon>
        <taxon>Camellia</taxon>
    </lineage>
</organism>
<evidence type="ECO:0000313" key="2">
    <source>
        <dbReference type="Proteomes" id="UP001060215"/>
    </source>
</evidence>
<comment type="caution">
    <text evidence="1">The sequence shown here is derived from an EMBL/GenBank/DDBJ whole genome shotgun (WGS) entry which is preliminary data.</text>
</comment>
<gene>
    <name evidence="1" type="ORF">LOK49_LG04G03054</name>
</gene>
<dbReference type="Proteomes" id="UP001060215">
    <property type="component" value="Chromosome 2"/>
</dbReference>
<accession>A0ACC0HUM6</accession>
<name>A0ACC0HUM6_9ERIC</name>
<evidence type="ECO:0000313" key="1">
    <source>
        <dbReference type="EMBL" id="KAI8016876.1"/>
    </source>
</evidence>
<proteinExistence type="predicted"/>